<evidence type="ECO:0000313" key="1">
    <source>
        <dbReference type="EMBL" id="AIA84037.1"/>
    </source>
</evidence>
<accession>A0A060BN70</accession>
<dbReference type="AlphaFoldDB" id="A0A060BN70"/>
<proteinExistence type="predicted"/>
<organism evidence="1">
    <name type="scientific">uncultured Streptococcus sp</name>
    <dbReference type="NCBI Taxonomy" id="83427"/>
    <lineage>
        <taxon>Bacteria</taxon>
        <taxon>Bacillati</taxon>
        <taxon>Bacillota</taxon>
        <taxon>Bacilli</taxon>
        <taxon>Lactobacillales</taxon>
        <taxon>Streptococcaceae</taxon>
        <taxon>Streptococcus</taxon>
        <taxon>environmental samples</taxon>
    </lineage>
</organism>
<protein>
    <submittedName>
        <fullName evidence="1">CAZy families GH36 protein</fullName>
    </submittedName>
</protein>
<dbReference type="EMBL" id="KF116790">
    <property type="protein sequence ID" value="AIA84037.1"/>
    <property type="molecule type" value="Genomic_DNA"/>
</dbReference>
<sequence length="64" mass="7099">MAFFGDLGYELDLSAASTAELAEMRDQISFYVSHREVLQRGVLSRLASPYGRGWESDVLADRSG</sequence>
<name>A0A060BN70_9STRE</name>
<reference evidence="1" key="1">
    <citation type="journal article" date="2013" name="Environ. Microbiol.">
        <title>Seasonally variable intestinal metagenomes of the red palm weevil (Rhynchophorus ferrugineus).</title>
        <authorList>
            <person name="Jia S."/>
            <person name="Zhang X."/>
            <person name="Zhang G."/>
            <person name="Yin A."/>
            <person name="Zhang S."/>
            <person name="Li F."/>
            <person name="Wang L."/>
            <person name="Zhao D."/>
            <person name="Yun Q."/>
            <person name="Tala"/>
            <person name="Wang J."/>
            <person name="Sun G."/>
            <person name="Baabdullah M."/>
            <person name="Yu X."/>
            <person name="Hu S."/>
            <person name="Al-Mssallem I.S."/>
            <person name="Yu J."/>
        </authorList>
    </citation>
    <scope>NUCLEOTIDE SEQUENCE</scope>
</reference>